<dbReference type="InterPro" id="IPR009057">
    <property type="entry name" value="Homeodomain-like_sf"/>
</dbReference>
<dbReference type="SMART" id="SM00342">
    <property type="entry name" value="HTH_ARAC"/>
    <property type="match status" value="1"/>
</dbReference>
<feature type="domain" description="HTH araC/xylS-type" evidence="4">
    <location>
        <begin position="235"/>
        <end position="333"/>
    </location>
</feature>
<dbReference type="InterPro" id="IPR053142">
    <property type="entry name" value="PchR_regulatory_protein"/>
</dbReference>
<dbReference type="PANTHER" id="PTHR47893">
    <property type="entry name" value="REGULATORY PROTEIN PCHR"/>
    <property type="match status" value="1"/>
</dbReference>
<protein>
    <submittedName>
        <fullName evidence="5">Helix-turn-helix transcriptional regulator</fullName>
    </submittedName>
</protein>
<keyword evidence="1" id="KW-0805">Transcription regulation</keyword>
<evidence type="ECO:0000256" key="3">
    <source>
        <dbReference type="ARBA" id="ARBA00023163"/>
    </source>
</evidence>
<dbReference type="Pfam" id="PF12833">
    <property type="entry name" value="HTH_18"/>
    <property type="match status" value="1"/>
</dbReference>
<keyword evidence="6" id="KW-1185">Reference proteome</keyword>
<dbReference type="PROSITE" id="PS01124">
    <property type="entry name" value="HTH_ARAC_FAMILY_2"/>
    <property type="match status" value="1"/>
</dbReference>
<dbReference type="Proteomes" id="UP000598820">
    <property type="component" value="Unassembled WGS sequence"/>
</dbReference>
<dbReference type="RefSeq" id="WP_190886333.1">
    <property type="nucleotide sequence ID" value="NZ_JACWZY010000004.1"/>
</dbReference>
<dbReference type="InterPro" id="IPR020449">
    <property type="entry name" value="Tscrpt_reg_AraC-type_HTH"/>
</dbReference>
<dbReference type="Gene3D" id="1.10.10.60">
    <property type="entry name" value="Homeodomain-like"/>
    <property type="match status" value="2"/>
</dbReference>
<dbReference type="GO" id="GO:0043565">
    <property type="term" value="F:sequence-specific DNA binding"/>
    <property type="evidence" value="ECO:0007669"/>
    <property type="project" value="InterPro"/>
</dbReference>
<dbReference type="InterPro" id="IPR018060">
    <property type="entry name" value="HTH_AraC"/>
</dbReference>
<comment type="caution">
    <text evidence="5">The sequence shown here is derived from an EMBL/GenBank/DDBJ whole genome shotgun (WGS) entry which is preliminary data.</text>
</comment>
<dbReference type="SUPFAM" id="SSF46689">
    <property type="entry name" value="Homeodomain-like"/>
    <property type="match status" value="2"/>
</dbReference>
<gene>
    <name evidence="5" type="ORF">IC229_07530</name>
</gene>
<dbReference type="GO" id="GO:0003700">
    <property type="term" value="F:DNA-binding transcription factor activity"/>
    <property type="evidence" value="ECO:0007669"/>
    <property type="project" value="InterPro"/>
</dbReference>
<dbReference type="EMBL" id="JACWZY010000004">
    <property type="protein sequence ID" value="MBD2700480.1"/>
    <property type="molecule type" value="Genomic_DNA"/>
</dbReference>
<evidence type="ECO:0000256" key="2">
    <source>
        <dbReference type="ARBA" id="ARBA00023125"/>
    </source>
</evidence>
<evidence type="ECO:0000259" key="4">
    <source>
        <dbReference type="PROSITE" id="PS01124"/>
    </source>
</evidence>
<dbReference type="PANTHER" id="PTHR47893:SF1">
    <property type="entry name" value="REGULATORY PROTEIN PCHR"/>
    <property type="match status" value="1"/>
</dbReference>
<keyword evidence="3" id="KW-0804">Transcription</keyword>
<proteinExistence type="predicted"/>
<organism evidence="5 6">
    <name type="scientific">Spirosoma profusum</name>
    <dbReference type="NCBI Taxonomy" id="2771354"/>
    <lineage>
        <taxon>Bacteria</taxon>
        <taxon>Pseudomonadati</taxon>
        <taxon>Bacteroidota</taxon>
        <taxon>Cytophagia</taxon>
        <taxon>Cytophagales</taxon>
        <taxon>Cytophagaceae</taxon>
        <taxon>Spirosoma</taxon>
    </lineage>
</organism>
<name>A0A926XV95_9BACT</name>
<reference evidence="5" key="1">
    <citation type="submission" date="2020-09" db="EMBL/GenBank/DDBJ databases">
        <authorList>
            <person name="Kim M.K."/>
        </authorList>
    </citation>
    <scope>NUCLEOTIDE SEQUENCE</scope>
    <source>
        <strain evidence="5">BT702</strain>
    </source>
</reference>
<keyword evidence="2" id="KW-0238">DNA-binding</keyword>
<evidence type="ECO:0000256" key="1">
    <source>
        <dbReference type="ARBA" id="ARBA00023015"/>
    </source>
</evidence>
<evidence type="ECO:0000313" key="5">
    <source>
        <dbReference type="EMBL" id="MBD2700480.1"/>
    </source>
</evidence>
<evidence type="ECO:0000313" key="6">
    <source>
        <dbReference type="Proteomes" id="UP000598820"/>
    </source>
</evidence>
<dbReference type="PRINTS" id="PR00032">
    <property type="entry name" value="HTHARAC"/>
</dbReference>
<sequence length="334" mass="38398">MAFVVQGMTDFNFQHVNHFFLTETRNPALLEHAQHVQLPDGQVFFKEWYFEGIRMCYSDWTFAKPTNVYWHYDISVELVTLQLNLNGCLLIEDKKTHCPFLLQEHHHNLFYSNTGLEQSGVLKPTNSRITVFIVQFTKEKFLALTQGANEALNRFGENVLNGKPAALSPVNLPLEASLRNVIHNILHCGYSEGLKKMFLLAKAIEFLVIQAEASNAVLLPAYKYLKTSQDRERIMYAQEYIMKNLDAPPSLTQLSRIVGINEYKLKRGFKEFYNNTVFGYLAEARLEIARNDLVETNKKAIEIASDLGYSSLQHFSHAFKKKFGYSPKTVKKKT</sequence>
<accession>A0A926XV95</accession>
<dbReference type="AlphaFoldDB" id="A0A926XV95"/>